<evidence type="ECO:0000313" key="2">
    <source>
        <dbReference type="Proteomes" id="UP000003107"/>
    </source>
</evidence>
<gene>
    <name evidence="1" type="ORF">CAMSH0001_0407</name>
</gene>
<organism evidence="1 2">
    <name type="scientific">Campylobacter showae RM3277</name>
    <dbReference type="NCBI Taxonomy" id="553219"/>
    <lineage>
        <taxon>Bacteria</taxon>
        <taxon>Pseudomonadati</taxon>
        <taxon>Campylobacterota</taxon>
        <taxon>Epsilonproteobacteria</taxon>
        <taxon>Campylobacterales</taxon>
        <taxon>Campylobacteraceae</taxon>
        <taxon>Campylobacter</taxon>
    </lineage>
</organism>
<comment type="caution">
    <text evidence="1">The sequence shown here is derived from an EMBL/GenBank/DDBJ whole genome shotgun (WGS) entry which is preliminary data.</text>
</comment>
<sequence>MPNFAAMVVKFESISTKTSARAFQICSFSYKKSPNFILLSDLNTKFNLNAIKLSL</sequence>
<reference evidence="1 2" key="1">
    <citation type="submission" date="2009-07" db="EMBL/GenBank/DDBJ databases">
        <authorList>
            <person name="Madupu R."/>
            <person name="Sebastian Y."/>
            <person name="Durkin A.S."/>
            <person name="Torralba M."/>
            <person name="Methe B."/>
            <person name="Sutton G.G."/>
            <person name="Strausberg R.L."/>
            <person name="Nelson K.E."/>
        </authorList>
    </citation>
    <scope>NUCLEOTIDE SEQUENCE [LARGE SCALE GENOMIC DNA]</scope>
    <source>
        <strain evidence="1 2">RM3277</strain>
    </source>
</reference>
<evidence type="ECO:0000313" key="1">
    <source>
        <dbReference type="EMBL" id="EET79910.1"/>
    </source>
</evidence>
<accession>C6RFA2</accession>
<dbReference type="AlphaFoldDB" id="C6RFA2"/>
<protein>
    <submittedName>
        <fullName evidence="1">Uncharacterized protein</fullName>
    </submittedName>
</protein>
<dbReference type="STRING" id="553219.CAMSH0001_0407"/>
<name>C6RFA2_9BACT</name>
<dbReference type="Proteomes" id="UP000003107">
    <property type="component" value="Unassembled WGS sequence"/>
</dbReference>
<keyword evidence="2" id="KW-1185">Reference proteome</keyword>
<dbReference type="EMBL" id="ACVQ01000017">
    <property type="protein sequence ID" value="EET79910.1"/>
    <property type="molecule type" value="Genomic_DNA"/>
</dbReference>
<proteinExistence type="predicted"/>